<dbReference type="STRING" id="589385.SAMN05421504_111175"/>
<evidence type="ECO:0000313" key="11">
    <source>
        <dbReference type="Proteomes" id="UP000199515"/>
    </source>
</evidence>
<feature type="transmembrane region" description="Helical" evidence="7">
    <location>
        <begin position="682"/>
        <end position="703"/>
    </location>
</feature>
<accession>A0A1H3RL59</accession>
<dbReference type="Pfam" id="PF02687">
    <property type="entry name" value="FtsX"/>
    <property type="match status" value="2"/>
</dbReference>
<keyword evidence="5 7" id="KW-0472">Membrane</keyword>
<dbReference type="InterPro" id="IPR025857">
    <property type="entry name" value="MacB_PCD"/>
</dbReference>
<feature type="transmembrane region" description="Helical" evidence="7">
    <location>
        <begin position="739"/>
        <end position="764"/>
    </location>
</feature>
<evidence type="ECO:0000313" key="10">
    <source>
        <dbReference type="EMBL" id="SDZ26482.1"/>
    </source>
</evidence>
<evidence type="ECO:0000259" key="8">
    <source>
        <dbReference type="Pfam" id="PF02687"/>
    </source>
</evidence>
<feature type="transmembrane region" description="Helical" evidence="7">
    <location>
        <begin position="776"/>
        <end position="795"/>
    </location>
</feature>
<evidence type="ECO:0000259" key="9">
    <source>
        <dbReference type="Pfam" id="PF12704"/>
    </source>
</evidence>
<dbReference type="EMBL" id="FNON01000011">
    <property type="protein sequence ID" value="SDZ26482.1"/>
    <property type="molecule type" value="Genomic_DNA"/>
</dbReference>
<feature type="transmembrane region" description="Helical" evidence="7">
    <location>
        <begin position="16"/>
        <end position="36"/>
    </location>
</feature>
<keyword evidence="2" id="KW-1003">Cell membrane</keyword>
<feature type="transmembrane region" description="Helical" evidence="7">
    <location>
        <begin position="334"/>
        <end position="361"/>
    </location>
</feature>
<name>A0A1H3RL59_9PSEU</name>
<dbReference type="OrthoDB" id="9780560at2"/>
<evidence type="ECO:0000256" key="2">
    <source>
        <dbReference type="ARBA" id="ARBA00022475"/>
    </source>
</evidence>
<reference evidence="10 11" key="1">
    <citation type="submission" date="2016-10" db="EMBL/GenBank/DDBJ databases">
        <authorList>
            <person name="de Groot N.N."/>
        </authorList>
    </citation>
    <scope>NUCLEOTIDE SEQUENCE [LARGE SCALE GENOMIC DNA]</scope>
    <source>
        <strain evidence="10 11">CPCC 202699</strain>
    </source>
</reference>
<evidence type="ECO:0000256" key="1">
    <source>
        <dbReference type="ARBA" id="ARBA00004651"/>
    </source>
</evidence>
<comment type="subcellular location">
    <subcellularLocation>
        <location evidence="1">Cell membrane</location>
        <topology evidence="1">Multi-pass membrane protein</topology>
    </subcellularLocation>
</comment>
<dbReference type="AlphaFoldDB" id="A0A1H3RL59"/>
<evidence type="ECO:0000256" key="4">
    <source>
        <dbReference type="ARBA" id="ARBA00022989"/>
    </source>
</evidence>
<feature type="domain" description="ABC3 transporter permease C-terminal" evidence="8">
    <location>
        <begin position="690"/>
        <end position="802"/>
    </location>
</feature>
<dbReference type="Pfam" id="PF12704">
    <property type="entry name" value="MacB_PCD"/>
    <property type="match status" value="1"/>
</dbReference>
<protein>
    <submittedName>
        <fullName evidence="10">Putative ABC transport system permease protein</fullName>
    </submittedName>
</protein>
<sequence>MFRLAFRSILAHKARYLLPTLGVVLGVAFVVGSLLYGDAVKTSIERAQIRAQADVAVKVEPDRYSTPMGDDVVGQLQSVQGVAQVRPIADGRAFLVGKDGALAGLPDRAAGVSYDPARFPLSAGKAPSGPDEVAVDEAAAKKAGFNVGDTVRVIVKGVVRQVRLVGVFAGDDARLASGGTLVAFELKTAVEQFAHVPGSYTALDLVAAPGVGQDTLATGVSAMLGKAFDVKTGHQLNTPHSDNKITEILLIFAAVALFVAVFLVANTFTMLAAARARENALLRAVGASRKYVLRTVLAEATVLGLIATVLGYLLGIGAAAALNSAFAVINGPGVPLQVFSVGALCAAIGVGIGVTTVAAYIPARRAAAIPPIAALRTGVPPTAKSLRRRNIIGLVVTLLGAAITTAGIQAEDLIYLGAPVTMLGLIVLTPWFSLGLTKILRGPLTRLSGMRGTLAVENTRRNPRRTAATAATLMIGLSVCAAVTVPIASVAAADAKKSATADKADIEVTTIDYADLSAKTVTDIAKVPGVGSVTPMSPVAIQLDDGGYFNPTGVNPQSIKDFFPVTVKQGSLDQLASGLAISEQVAAKHGWTIGSEVSGTLKATSGDAPASLPIVAIYEAPESGEQALIAAPKDAAPQKILVKTDQDASTVSKSIQHALANPTLVVQTKAEVAEAAGSQAAVFLNILYALLSVSVLIGALGVVNTMTMSTLERVREIGLLRAVGLGRKQVGSVLRLESVIIAMLGALIGLVAGCALGAIVVLGQEKLTLVVPWERLGVFVLVTVAIGILASLWPARKAAQTPILTAIHADTE</sequence>
<dbReference type="PANTHER" id="PTHR30572:SF4">
    <property type="entry name" value="ABC TRANSPORTER PERMEASE YTRF"/>
    <property type="match status" value="1"/>
</dbReference>
<feature type="domain" description="MacB-like periplasmic core" evidence="9">
    <location>
        <begin position="20"/>
        <end position="217"/>
    </location>
</feature>
<keyword evidence="3 7" id="KW-0812">Transmembrane</keyword>
<comment type="similarity">
    <text evidence="6">Belongs to the ABC-4 integral membrane protein family.</text>
</comment>
<feature type="transmembrane region" description="Helical" evidence="7">
    <location>
        <begin position="295"/>
        <end position="322"/>
    </location>
</feature>
<evidence type="ECO:0000256" key="5">
    <source>
        <dbReference type="ARBA" id="ARBA00023136"/>
    </source>
</evidence>
<feature type="transmembrane region" description="Helical" evidence="7">
    <location>
        <begin position="470"/>
        <end position="493"/>
    </location>
</feature>
<keyword evidence="4 7" id="KW-1133">Transmembrane helix</keyword>
<gene>
    <name evidence="10" type="ORF">SAMN05421504_111175</name>
</gene>
<dbReference type="GO" id="GO:0005886">
    <property type="term" value="C:plasma membrane"/>
    <property type="evidence" value="ECO:0007669"/>
    <property type="project" value="UniProtKB-SubCell"/>
</dbReference>
<feature type="domain" description="ABC3 transporter permease C-terminal" evidence="8">
    <location>
        <begin position="251"/>
        <end position="371"/>
    </location>
</feature>
<proteinExistence type="inferred from homology"/>
<dbReference type="RefSeq" id="WP_091297982.1">
    <property type="nucleotide sequence ID" value="NZ_FNON01000011.1"/>
</dbReference>
<evidence type="ECO:0000256" key="3">
    <source>
        <dbReference type="ARBA" id="ARBA00022692"/>
    </source>
</evidence>
<dbReference type="InterPro" id="IPR050250">
    <property type="entry name" value="Macrolide_Exporter_MacB"/>
</dbReference>
<dbReference type="InterPro" id="IPR003838">
    <property type="entry name" value="ABC3_permease_C"/>
</dbReference>
<keyword evidence="11" id="KW-1185">Reference proteome</keyword>
<dbReference type="Proteomes" id="UP000199515">
    <property type="component" value="Unassembled WGS sequence"/>
</dbReference>
<evidence type="ECO:0000256" key="6">
    <source>
        <dbReference type="ARBA" id="ARBA00038076"/>
    </source>
</evidence>
<dbReference type="PANTHER" id="PTHR30572">
    <property type="entry name" value="MEMBRANE COMPONENT OF TRANSPORTER-RELATED"/>
    <property type="match status" value="1"/>
</dbReference>
<dbReference type="GO" id="GO:0022857">
    <property type="term" value="F:transmembrane transporter activity"/>
    <property type="evidence" value="ECO:0007669"/>
    <property type="project" value="TreeGrafter"/>
</dbReference>
<feature type="transmembrane region" description="Helical" evidence="7">
    <location>
        <begin position="391"/>
        <end position="408"/>
    </location>
</feature>
<evidence type="ECO:0000256" key="7">
    <source>
        <dbReference type="SAM" id="Phobius"/>
    </source>
</evidence>
<organism evidence="10 11">
    <name type="scientific">Amycolatopsis xylanica</name>
    <dbReference type="NCBI Taxonomy" id="589385"/>
    <lineage>
        <taxon>Bacteria</taxon>
        <taxon>Bacillati</taxon>
        <taxon>Actinomycetota</taxon>
        <taxon>Actinomycetes</taxon>
        <taxon>Pseudonocardiales</taxon>
        <taxon>Pseudonocardiaceae</taxon>
        <taxon>Amycolatopsis</taxon>
    </lineage>
</organism>
<feature type="transmembrane region" description="Helical" evidence="7">
    <location>
        <begin position="414"/>
        <end position="436"/>
    </location>
</feature>
<feature type="transmembrane region" description="Helical" evidence="7">
    <location>
        <begin position="248"/>
        <end position="274"/>
    </location>
</feature>